<comment type="similarity">
    <text evidence="2 6">Belongs to the multi antimicrobial extrusion (MATE) (TC 2.A.66.1) family.</text>
</comment>
<dbReference type="EMBL" id="OZ023713">
    <property type="protein sequence ID" value="CAK9861639.1"/>
    <property type="molecule type" value="Genomic_DNA"/>
</dbReference>
<feature type="compositionally biased region" description="Basic and acidic residues" evidence="7">
    <location>
        <begin position="77"/>
        <end position="92"/>
    </location>
</feature>
<gene>
    <name evidence="8" type="ORF">CSSPJE1EN2_LOCUS4634</name>
</gene>
<organism evidence="8 9">
    <name type="scientific">Sphagnum jensenii</name>
    <dbReference type="NCBI Taxonomy" id="128206"/>
    <lineage>
        <taxon>Eukaryota</taxon>
        <taxon>Viridiplantae</taxon>
        <taxon>Streptophyta</taxon>
        <taxon>Embryophyta</taxon>
        <taxon>Bryophyta</taxon>
        <taxon>Sphagnophytina</taxon>
        <taxon>Sphagnopsida</taxon>
        <taxon>Sphagnales</taxon>
        <taxon>Sphagnaceae</taxon>
        <taxon>Sphagnum</taxon>
    </lineage>
</organism>
<feature type="transmembrane region" description="Helical" evidence="6">
    <location>
        <begin position="285"/>
        <end position="306"/>
    </location>
</feature>
<dbReference type="PANTHER" id="PTHR42893:SF9">
    <property type="entry name" value="PROTEIN DETOXIFICATION 46, CHLOROPLASTIC"/>
    <property type="match status" value="1"/>
</dbReference>
<feature type="transmembrane region" description="Helical" evidence="6">
    <location>
        <begin position="365"/>
        <end position="393"/>
    </location>
</feature>
<name>A0ABP1AGG7_9BRYO</name>
<dbReference type="CDD" id="cd13136">
    <property type="entry name" value="MATE_DinF_like"/>
    <property type="match status" value="1"/>
</dbReference>
<evidence type="ECO:0000256" key="7">
    <source>
        <dbReference type="SAM" id="MobiDB-lite"/>
    </source>
</evidence>
<keyword evidence="9" id="KW-1185">Reference proteome</keyword>
<dbReference type="InterPro" id="IPR002528">
    <property type="entry name" value="MATE_fam"/>
</dbReference>
<feature type="transmembrane region" description="Helical" evidence="6">
    <location>
        <begin position="630"/>
        <end position="649"/>
    </location>
</feature>
<comment type="caution">
    <text evidence="6">Lacks conserved residue(s) required for the propagation of feature annotation.</text>
</comment>
<keyword evidence="3 6" id="KW-0812">Transmembrane</keyword>
<evidence type="ECO:0000256" key="3">
    <source>
        <dbReference type="ARBA" id="ARBA00022692"/>
    </source>
</evidence>
<dbReference type="NCBIfam" id="TIGR00797">
    <property type="entry name" value="matE"/>
    <property type="match status" value="1"/>
</dbReference>
<protein>
    <recommendedName>
        <fullName evidence="6">Protein DETOXIFICATION</fullName>
    </recommendedName>
    <alternativeName>
        <fullName evidence="6">Multidrug and toxic compound extrusion protein</fullName>
    </alternativeName>
</protein>
<dbReference type="Pfam" id="PF01554">
    <property type="entry name" value="MatE"/>
    <property type="match status" value="2"/>
</dbReference>
<dbReference type="PANTHER" id="PTHR42893">
    <property type="entry name" value="PROTEIN DETOXIFICATION 44, CHLOROPLASTIC-RELATED"/>
    <property type="match status" value="1"/>
</dbReference>
<accession>A0ABP1AGG7</accession>
<evidence type="ECO:0000256" key="2">
    <source>
        <dbReference type="ARBA" id="ARBA00010199"/>
    </source>
</evidence>
<evidence type="ECO:0000256" key="4">
    <source>
        <dbReference type="ARBA" id="ARBA00022989"/>
    </source>
</evidence>
<feature type="transmembrane region" description="Helical" evidence="6">
    <location>
        <begin position="588"/>
        <end position="610"/>
    </location>
</feature>
<feature type="transmembrane region" description="Helical" evidence="6">
    <location>
        <begin position="529"/>
        <end position="552"/>
    </location>
</feature>
<sequence>MPMGLAEQQLLQAPRLIRGRNQALCSIANFSSSKIRFLHAPNTLDRVKSGLWTQKTAVGPSIVRIPQLRRNRSTQLGKEEEHDGGNRKRGGEFRLPCLEAGVGETTGRETTSAAATPAALVGVETAGFASDHAAEDITTPVVLFPEAGIEVVRSIEEAETVVLKAVIGIDHEEFVLESGNCEIEEKSCSSEAEEGVLLPISSSSSSSVSYLLKTSSEPSSHQEPHVTDLDVVVLNSLQKEQDPIPAAAAAASNKLVWAKKLDIQAQTIGPAATIESKNMWEQFRAILVFAGPALGMWLSGPIMSLIDTSVVGNSSSLELAALGPGTVLCDQLCYVFMFLSVATSNLIATSLAHKDEAGAAHHLSRLLFVSLGCGMAMFLITEFGATTLLQAFVGVNNAALVPAARTYVQIRALAWPAVLVGMVAQSASLGMQDSWGPLKVLAIASLINLCGDIFLCTFLGYGIAGAAWATAASQYVASFLMMRSLNAKGYNPLAIMPPSWNELVHMVNLAAPVLLTMLSKVMFYTCLTYLATSLGAVTLAAHQVMIGVYSLCTVTGEPLAQTAQSFMPALIQGSNRNFKQARSLLRSLMLIGAVVGLTLGCMAISVPWFFPQLFTKDPAIIHQMRTVTLPFLVSLVITPPTLSLEGTLLAGRDLKFLGFSMASCFCGGSLFLLAFNRIGLGLQASWWTLAGFQWARFVQSYMRLASPQSILRDPIEEIALKMA</sequence>
<evidence type="ECO:0000256" key="1">
    <source>
        <dbReference type="ARBA" id="ARBA00004141"/>
    </source>
</evidence>
<feature type="region of interest" description="Disordered" evidence="7">
    <location>
        <begin position="69"/>
        <end position="92"/>
    </location>
</feature>
<feature type="transmembrane region" description="Helical" evidence="6">
    <location>
        <begin position="656"/>
        <end position="678"/>
    </location>
</feature>
<comment type="subcellular location">
    <subcellularLocation>
        <location evidence="1">Membrane</location>
        <topology evidence="1">Multi-pass membrane protein</topology>
    </subcellularLocation>
</comment>
<feature type="transmembrane region" description="Helical" evidence="6">
    <location>
        <begin position="461"/>
        <end position="482"/>
    </location>
</feature>
<evidence type="ECO:0000256" key="5">
    <source>
        <dbReference type="ARBA" id="ARBA00023136"/>
    </source>
</evidence>
<proteinExistence type="inferred from homology"/>
<feature type="transmembrane region" description="Helical" evidence="6">
    <location>
        <begin position="413"/>
        <end position="431"/>
    </location>
</feature>
<dbReference type="Proteomes" id="UP001497522">
    <property type="component" value="Chromosome 12"/>
</dbReference>
<keyword evidence="5 6" id="KW-0472">Membrane</keyword>
<evidence type="ECO:0000313" key="8">
    <source>
        <dbReference type="EMBL" id="CAK9861639.1"/>
    </source>
</evidence>
<dbReference type="InterPro" id="IPR044644">
    <property type="entry name" value="DinF-like"/>
</dbReference>
<evidence type="ECO:0000256" key="6">
    <source>
        <dbReference type="RuleBase" id="RU004914"/>
    </source>
</evidence>
<reference evidence="8" key="1">
    <citation type="submission" date="2024-03" db="EMBL/GenBank/DDBJ databases">
        <authorList>
            <consortium name="ELIXIR-Norway"/>
            <consortium name="Elixir Norway"/>
        </authorList>
    </citation>
    <scope>NUCLEOTIDE SEQUENCE</scope>
</reference>
<evidence type="ECO:0000313" key="9">
    <source>
        <dbReference type="Proteomes" id="UP001497522"/>
    </source>
</evidence>
<keyword evidence="4 6" id="KW-1133">Transmembrane helix</keyword>